<sequence length="148" mass="15905">MFIAGITKEGVSRMAFQLTSFDLVTPPGGNQQHYDFFILPEPRALASGVVRRPDGTPVPGAVVVVFRKEGDKLGPVIGHTFTDQDGQFFLGPLAPGTEYKVKVFYMETGAVQDQAQVVESGIFPPVFPLPPIAPFPTIAPFPPVAPLP</sequence>
<dbReference type="InterPro" id="IPR008969">
    <property type="entry name" value="CarboxyPept-like_regulatory"/>
</dbReference>
<keyword evidence="1" id="KW-0378">Hydrolase</keyword>
<keyword evidence="2" id="KW-1185">Reference proteome</keyword>
<evidence type="ECO:0000313" key="1">
    <source>
        <dbReference type="EMBL" id="RKO65549.1"/>
    </source>
</evidence>
<dbReference type="SUPFAM" id="SSF49464">
    <property type="entry name" value="Carboxypeptidase regulatory domain-like"/>
    <property type="match status" value="1"/>
</dbReference>
<dbReference type="OrthoDB" id="1807736at2"/>
<protein>
    <submittedName>
        <fullName evidence="1">Carboxypeptidase regulatory-like domain-containing protein</fullName>
    </submittedName>
</protein>
<evidence type="ECO:0000313" key="2">
    <source>
        <dbReference type="Proteomes" id="UP000271256"/>
    </source>
</evidence>
<organism evidence="1 2">
    <name type="scientific">Desulfofundulus salinus</name>
    <dbReference type="NCBI Taxonomy" id="2419843"/>
    <lineage>
        <taxon>Bacteria</taxon>
        <taxon>Bacillati</taxon>
        <taxon>Bacillota</taxon>
        <taxon>Clostridia</taxon>
        <taxon>Eubacteriales</taxon>
        <taxon>Peptococcaceae</taxon>
        <taxon>Desulfofundulus</taxon>
    </lineage>
</organism>
<dbReference type="Pfam" id="PF13620">
    <property type="entry name" value="CarboxypepD_reg"/>
    <property type="match status" value="1"/>
</dbReference>
<keyword evidence="1" id="KW-0121">Carboxypeptidase</keyword>
<accession>A0A494WQX6</accession>
<keyword evidence="1" id="KW-0645">Protease</keyword>
<proteinExistence type="predicted"/>
<comment type="caution">
    <text evidence="1">The sequence shown here is derived from an EMBL/GenBank/DDBJ whole genome shotgun (WGS) entry which is preliminary data.</text>
</comment>
<reference evidence="1 2" key="1">
    <citation type="submission" date="2018-10" db="EMBL/GenBank/DDBJ databases">
        <authorList>
            <person name="Grouzdev D.S."/>
            <person name="Krutkina M.S."/>
            <person name="Tourova T.P."/>
            <person name="Nazina T.N."/>
        </authorList>
    </citation>
    <scope>NUCLEOTIDE SEQUENCE [LARGE SCALE GENOMIC DNA]</scope>
    <source>
        <strain evidence="1 2">435</strain>
    </source>
</reference>
<dbReference type="GO" id="GO:0004180">
    <property type="term" value="F:carboxypeptidase activity"/>
    <property type="evidence" value="ECO:0007669"/>
    <property type="project" value="UniProtKB-KW"/>
</dbReference>
<name>A0A494WQX6_9FIRM</name>
<dbReference type="Gene3D" id="2.60.40.1120">
    <property type="entry name" value="Carboxypeptidase-like, regulatory domain"/>
    <property type="match status" value="1"/>
</dbReference>
<gene>
    <name evidence="1" type="ORF">D7024_00245</name>
</gene>
<dbReference type="AlphaFoldDB" id="A0A494WQX6"/>
<dbReference type="EMBL" id="RBWE01000001">
    <property type="protein sequence ID" value="RKO65549.1"/>
    <property type="molecule type" value="Genomic_DNA"/>
</dbReference>
<dbReference type="Proteomes" id="UP000271256">
    <property type="component" value="Unassembled WGS sequence"/>
</dbReference>